<dbReference type="InterPro" id="IPR058868">
    <property type="entry name" value="ARM_7"/>
</dbReference>
<reference evidence="2 3" key="1">
    <citation type="submission" date="2023-12" db="EMBL/GenBank/DDBJ databases">
        <title>A high-quality genome assembly for Dillenia turbinata (Dilleniales).</title>
        <authorList>
            <person name="Chanderbali A."/>
        </authorList>
    </citation>
    <scope>NUCLEOTIDE SEQUENCE [LARGE SCALE GENOMIC DNA]</scope>
    <source>
        <strain evidence="2">LSX21</strain>
        <tissue evidence="2">Leaf</tissue>
    </source>
</reference>
<dbReference type="SUPFAM" id="SSF48452">
    <property type="entry name" value="TPR-like"/>
    <property type="match status" value="1"/>
</dbReference>
<dbReference type="InterPro" id="IPR011990">
    <property type="entry name" value="TPR-like_helical_dom_sf"/>
</dbReference>
<proteinExistence type="predicted"/>
<evidence type="ECO:0000313" key="2">
    <source>
        <dbReference type="EMBL" id="KAK6938608.1"/>
    </source>
</evidence>
<dbReference type="Pfam" id="PF26524">
    <property type="entry name" value="ARM_7"/>
    <property type="match status" value="1"/>
</dbReference>
<feature type="domain" description="ARM repeat N-terminal plant" evidence="1">
    <location>
        <begin position="2"/>
        <end position="51"/>
    </location>
</feature>
<comment type="caution">
    <text evidence="2">The sequence shown here is derived from an EMBL/GenBank/DDBJ whole genome shotgun (WGS) entry which is preliminary data.</text>
</comment>
<dbReference type="PANTHER" id="PTHR46578">
    <property type="entry name" value="ARM-REPEAT/TETRATRICOPEPTIDE REPEAT (TPR)-LIKE PROTEIN"/>
    <property type="match status" value="1"/>
</dbReference>
<dbReference type="PANTHER" id="PTHR46578:SF1">
    <property type="entry name" value="ARM-REPEAT_TETRATRICOPEPTIDE REPEAT (TPR)-LIKE PROTEIN"/>
    <property type="match status" value="1"/>
</dbReference>
<feature type="non-terminal residue" evidence="2">
    <location>
        <position position="434"/>
    </location>
</feature>
<name>A0AAN8W293_9MAGN</name>
<dbReference type="AlphaFoldDB" id="A0AAN8W293"/>
<accession>A0AAN8W293</accession>
<dbReference type="Proteomes" id="UP001370490">
    <property type="component" value="Unassembled WGS sequence"/>
</dbReference>
<dbReference type="Gene3D" id="1.25.40.10">
    <property type="entry name" value="Tetratricopeptide repeat domain"/>
    <property type="match status" value="1"/>
</dbReference>
<sequence length="434" mass="49779">MNYHPDLLTRGLGGAEIENRKAEEWASQLQCWSLYLLNCFACKERSLSLMCSQEFLKDLSQMWGGLVNHTSSCGIGLIRIPCYSKMGRKCVAESIYVLESLCNLSRSSDDWQYMVTDCLLLLLRDPDVRNKVISFATSCLVDLTELKSLGARSNIGEYITRTLLLDYKYSKTKFKDTRVQNALEELWIMKVDRRKGEKMLSEEKFQEVKVLVALTKQLGNQSFWSGKVEEAIMKYSEALNLCPLKLRKERMILYSNRAQCHLLLRDADRAIRDSTRALCLSSPPNSHSKSLWRRSQAYDMKGLAKESLMDCVMFISCCIKSAQASKGVKVPYYAAHMIRKQMDAIWLFGNARSKKVISQMENVVDSDSDDECRNGNQNHEMMGMLTEKRCDFNLGKSVHHFRRPLSGKELEREWQKAGIKGSIKHRMCPSPESM</sequence>
<organism evidence="2 3">
    <name type="scientific">Dillenia turbinata</name>
    <dbReference type="NCBI Taxonomy" id="194707"/>
    <lineage>
        <taxon>Eukaryota</taxon>
        <taxon>Viridiplantae</taxon>
        <taxon>Streptophyta</taxon>
        <taxon>Embryophyta</taxon>
        <taxon>Tracheophyta</taxon>
        <taxon>Spermatophyta</taxon>
        <taxon>Magnoliopsida</taxon>
        <taxon>eudicotyledons</taxon>
        <taxon>Gunneridae</taxon>
        <taxon>Pentapetalae</taxon>
        <taxon>Dilleniales</taxon>
        <taxon>Dilleniaceae</taxon>
        <taxon>Dillenia</taxon>
    </lineage>
</organism>
<keyword evidence="3" id="KW-1185">Reference proteome</keyword>
<protein>
    <recommendedName>
        <fullName evidence="1">ARM repeat N-terminal plant domain-containing protein</fullName>
    </recommendedName>
</protein>
<evidence type="ECO:0000259" key="1">
    <source>
        <dbReference type="Pfam" id="PF26524"/>
    </source>
</evidence>
<evidence type="ECO:0000313" key="3">
    <source>
        <dbReference type="Proteomes" id="UP001370490"/>
    </source>
</evidence>
<dbReference type="EMBL" id="JBAMMX010000006">
    <property type="protein sequence ID" value="KAK6938608.1"/>
    <property type="molecule type" value="Genomic_DNA"/>
</dbReference>
<gene>
    <name evidence="2" type="ORF">RJ641_032116</name>
</gene>